<accession>A0AAV1A028</accession>
<dbReference type="AlphaFoldDB" id="A0AAV1A028"/>
<organism evidence="1 2">
    <name type="scientific">Vicia faba</name>
    <name type="common">Broad bean</name>
    <name type="synonym">Faba vulgaris</name>
    <dbReference type="NCBI Taxonomy" id="3906"/>
    <lineage>
        <taxon>Eukaryota</taxon>
        <taxon>Viridiplantae</taxon>
        <taxon>Streptophyta</taxon>
        <taxon>Embryophyta</taxon>
        <taxon>Tracheophyta</taxon>
        <taxon>Spermatophyta</taxon>
        <taxon>Magnoliopsida</taxon>
        <taxon>eudicotyledons</taxon>
        <taxon>Gunneridae</taxon>
        <taxon>Pentapetalae</taxon>
        <taxon>rosids</taxon>
        <taxon>fabids</taxon>
        <taxon>Fabales</taxon>
        <taxon>Fabaceae</taxon>
        <taxon>Papilionoideae</taxon>
        <taxon>50 kb inversion clade</taxon>
        <taxon>NPAAA clade</taxon>
        <taxon>Hologalegina</taxon>
        <taxon>IRL clade</taxon>
        <taxon>Fabeae</taxon>
        <taxon>Vicia</taxon>
    </lineage>
</organism>
<evidence type="ECO:0000313" key="1">
    <source>
        <dbReference type="EMBL" id="CAI8603899.1"/>
    </source>
</evidence>
<name>A0AAV1A028_VICFA</name>
<keyword evidence="2" id="KW-1185">Reference proteome</keyword>
<evidence type="ECO:0000313" key="2">
    <source>
        <dbReference type="Proteomes" id="UP001157006"/>
    </source>
</evidence>
<dbReference type="EMBL" id="OX451738">
    <property type="protein sequence ID" value="CAI8603899.1"/>
    <property type="molecule type" value="Genomic_DNA"/>
</dbReference>
<dbReference type="Proteomes" id="UP001157006">
    <property type="component" value="Chromosome 3"/>
</dbReference>
<reference evidence="1 2" key="1">
    <citation type="submission" date="2023-01" db="EMBL/GenBank/DDBJ databases">
        <authorList>
            <person name="Kreplak J."/>
        </authorList>
    </citation>
    <scope>NUCLEOTIDE SEQUENCE [LARGE SCALE GENOMIC DNA]</scope>
</reference>
<gene>
    <name evidence="1" type="ORF">VFH_III107400</name>
</gene>
<sequence>MTPIIASTSTLEARIPIVVVAPTVVETTILVTAPKEEVDWYVNSLKAFLADGEKHYKKGEMLEHARVFCLGLTIIDDQLDPLADAYGKDVGSGSGALESGANV</sequence>
<proteinExistence type="predicted"/>
<protein>
    <submittedName>
        <fullName evidence="1">Uncharacterized protein</fullName>
    </submittedName>
</protein>